<reference evidence="1 2" key="2">
    <citation type="journal article" date="2016" name="ISME J.">
        <title>Physiological and genomic characterization of two novel marine thaumarchaeal strains indicates niche differentiation.</title>
        <authorList>
            <person name="Bayer B."/>
            <person name="Vojvoda J."/>
            <person name="Offre P."/>
            <person name="Alves R.J."/>
            <person name="Elisabeth N.H."/>
            <person name="Garcia J.A."/>
            <person name="Volland J.M."/>
            <person name="Srivastava A."/>
            <person name="Schleper C."/>
            <person name="Herndl G.J."/>
        </authorList>
    </citation>
    <scope>NUCLEOTIDE SEQUENCE [LARGE SCALE GENOMIC DNA]</scope>
    <source>
        <strain evidence="1 2">D3C</strain>
    </source>
</reference>
<dbReference type="EMBL" id="CP010868">
    <property type="protein sequence ID" value="AJM92684.1"/>
    <property type="molecule type" value="Genomic_DNA"/>
</dbReference>
<dbReference type="Proteomes" id="UP000032027">
    <property type="component" value="Chromosome"/>
</dbReference>
<dbReference type="AlphaFoldDB" id="A0A0C5BWQ2"/>
<dbReference type="RefSeq" id="WP_237087635.1">
    <property type="nucleotide sequence ID" value="NZ_CP010868.1"/>
</dbReference>
<protein>
    <submittedName>
        <fullName evidence="1">Uncharacterized protein</fullName>
    </submittedName>
</protein>
<dbReference type="HOGENOM" id="CLU_2730150_0_0_2"/>
<evidence type="ECO:0000313" key="2">
    <source>
        <dbReference type="Proteomes" id="UP000032027"/>
    </source>
</evidence>
<dbReference type="STRING" id="1582439.NPIRD3C_1472"/>
<evidence type="ECO:0000313" key="1">
    <source>
        <dbReference type="EMBL" id="AJM92684.1"/>
    </source>
</evidence>
<name>A0A0C5BWQ2_9ARCH</name>
<reference evidence="1 2" key="3">
    <citation type="journal article" date="2019" name="Int. J. Syst. Evol. Microbiol.">
        <title>Nitrosopumilus adriaticus sp. nov. and Nitrosopumilus piranensis sp. nov., two ammonia-oxidizing archaea from the Adriatic Sea and members of the class Nitrososphaeria.</title>
        <authorList>
            <person name="Bayer B."/>
            <person name="Vojvoda J."/>
            <person name="Reinthaler T."/>
            <person name="Reyes C."/>
            <person name="Pinto M."/>
            <person name="Herndl G.J."/>
        </authorList>
    </citation>
    <scope>NUCLEOTIDE SEQUENCE [LARGE SCALE GENOMIC DNA]</scope>
    <source>
        <strain evidence="1 2">D3C</strain>
    </source>
</reference>
<reference evidence="2" key="1">
    <citation type="submission" date="2015-02" db="EMBL/GenBank/DDBJ databases">
        <title>Characterization of two novel Thaumarchaeota isolated from the Northern Adriatic Sea.</title>
        <authorList>
            <person name="Bayer B."/>
            <person name="Vojvoda J."/>
            <person name="Offre P."/>
            <person name="Srivastava A."/>
            <person name="Elisabeth N."/>
            <person name="Garcia J.A.L."/>
            <person name="Schleper C."/>
            <person name="Herndl G.J."/>
        </authorList>
    </citation>
    <scope>NUCLEOTIDE SEQUENCE [LARGE SCALE GENOMIC DNA]</scope>
    <source>
        <strain evidence="2">D3C</strain>
    </source>
</reference>
<sequence length="71" mass="8691">MSKMTTPTEKNHNKHLDLLHEYKIHLVKYINELEKLDQQSEFAKQWNETTIKERKQELKVIDKILKNLIRF</sequence>
<organism evidence="1 2">
    <name type="scientific">Nitrosopumilus piranensis</name>
    <dbReference type="NCBI Taxonomy" id="1582439"/>
    <lineage>
        <taxon>Archaea</taxon>
        <taxon>Nitrososphaerota</taxon>
        <taxon>Nitrososphaeria</taxon>
        <taxon>Nitrosopumilales</taxon>
        <taxon>Nitrosopumilaceae</taxon>
        <taxon>Nitrosopumilus</taxon>
    </lineage>
</organism>
<proteinExistence type="predicted"/>
<keyword evidence="2" id="KW-1185">Reference proteome</keyword>
<dbReference type="KEGG" id="nid:NPIRD3C_1472"/>
<dbReference type="PATRIC" id="fig|1582439.9.peg.1520"/>
<dbReference type="GeneID" id="41600589"/>
<accession>A0A0C5BWQ2</accession>
<gene>
    <name evidence="1" type="ORF">NPIRD3C_1472</name>
</gene>